<gene>
    <name evidence="1" type="ORF">OU989_22535</name>
</gene>
<dbReference type="Proteomes" id="UP001219585">
    <property type="component" value="Plasmid unnamed"/>
</dbReference>
<dbReference type="KEGG" id="liu:OU989_22535"/>
<geneLocation type="plasmid" evidence="1 2">
    <name>unnamed</name>
</geneLocation>
<accession>A0AAJ5S048</accession>
<evidence type="ECO:0000313" key="1">
    <source>
        <dbReference type="EMBL" id="WDV09304.1"/>
    </source>
</evidence>
<dbReference type="AlphaFoldDB" id="A0AAJ5S048"/>
<protein>
    <submittedName>
        <fullName evidence="1">Uncharacterized protein</fullName>
    </submittedName>
</protein>
<name>A0AAJ5S048_9BACI</name>
<organism evidence="1 2">
    <name type="scientific">Lysinibacillus irui</name>
    <dbReference type="NCBI Taxonomy" id="2998077"/>
    <lineage>
        <taxon>Bacteria</taxon>
        <taxon>Bacillati</taxon>
        <taxon>Bacillota</taxon>
        <taxon>Bacilli</taxon>
        <taxon>Bacillales</taxon>
        <taxon>Bacillaceae</taxon>
        <taxon>Lysinibacillus</taxon>
    </lineage>
</organism>
<dbReference type="EMBL" id="CP113528">
    <property type="protein sequence ID" value="WDV09304.1"/>
    <property type="molecule type" value="Genomic_DNA"/>
</dbReference>
<evidence type="ECO:0000313" key="2">
    <source>
        <dbReference type="Proteomes" id="UP001219585"/>
    </source>
</evidence>
<keyword evidence="1" id="KW-0614">Plasmid</keyword>
<proteinExistence type="predicted"/>
<reference evidence="1" key="1">
    <citation type="submission" date="2022-11" db="EMBL/GenBank/DDBJ databases">
        <title>Lysinibacillus irui.</title>
        <authorList>
            <person name="Akintayo S.O."/>
        </authorList>
    </citation>
    <scope>NUCLEOTIDE SEQUENCE</scope>
    <source>
        <strain evidence="1">IRB4-01</strain>
        <plasmid evidence="1">unnamed</plasmid>
    </source>
</reference>
<sequence>MNSTNTNTNLEHTMDLFKNYPYMQDVITEHKLENDLHRIKWHFFEEEEVKGQFGKILETFELLTSSNIPDIISGRSNAVQDYVSIGNQLHVFSKEQARHELNLSNEDVARLFSKVELGGAKYCTKEDPQQL</sequence>
<dbReference type="RefSeq" id="WP_274797521.1">
    <property type="nucleotide sequence ID" value="NZ_CP113528.1"/>
</dbReference>